<feature type="transmembrane region" description="Helical" evidence="1">
    <location>
        <begin position="220"/>
        <end position="237"/>
    </location>
</feature>
<reference evidence="3 5" key="2">
    <citation type="journal article" date="2019" name="Appl. Microbiol. Biotechnol.">
        <title>Uncovering carbohydrate metabolism through a genotype-phenotype association study of 56 lactic acid bacteria genomes.</title>
        <authorList>
            <person name="Buron-Moles G."/>
            <person name="Chailyan A."/>
            <person name="Dolejs I."/>
            <person name="Forster J."/>
            <person name="Miks M.H."/>
        </authorList>
    </citation>
    <scope>NUCLEOTIDE SEQUENCE [LARGE SCALE GENOMIC DNA]</scope>
    <source>
        <strain evidence="3 5">DSM 10551</strain>
    </source>
</reference>
<protein>
    <recommendedName>
        <fullName evidence="6">TPM domain-containing protein</fullName>
    </recommendedName>
</protein>
<dbReference type="EMBL" id="PUFL01000032">
    <property type="protein sequence ID" value="TDG93445.1"/>
    <property type="molecule type" value="Genomic_DNA"/>
</dbReference>
<keyword evidence="1" id="KW-0812">Transmembrane</keyword>
<reference evidence="2 4" key="1">
    <citation type="journal article" date="2017" name="Biosci Microbiota Food Health">
        <title>Genomic characterization reconfirms the taxonomic status of Lactobacillus parakefiri.</title>
        <authorList>
            <person name="Tanizawa Y."/>
            <person name="Kobayashi H."/>
            <person name="Kaminuma E."/>
            <person name="Sakamoto M."/>
            <person name="Ohkuma M."/>
            <person name="Nakamura Y."/>
            <person name="Arita M."/>
            <person name="Tohno M."/>
        </authorList>
    </citation>
    <scope>NUCLEOTIDE SEQUENCE [LARGE SCALE GENOMIC DNA]</scope>
    <source>
        <strain evidence="2 4">JCM 8573</strain>
    </source>
</reference>
<sequence length="281" mass="31297">MIAKFKIPRLLITAPLSIIILIGMGTFASHSCAAARVSPVMDDQLHILTDSQKEQIAAENEKLSHKPTKQQIWFISTDKTPSDFDKVNSPLDLETISESGFSLLNLQQATLDFVNDLTSEYTDLNQDSDDPTEKQAFNEVGDYVTIILVAPNFKYSVMPLLSGDSQVHISDVRDFIMTRQLNFKDDSQANVMHTVNFVSAFLNTKATNKDDDGGITFGELVWILIGLVVVLGIVHHIRHRNDPHKPFGISPEMDDASAKYDNGWLDGVYYGENSGDDSFKN</sequence>
<evidence type="ECO:0000256" key="1">
    <source>
        <dbReference type="SAM" id="Phobius"/>
    </source>
</evidence>
<evidence type="ECO:0000313" key="5">
    <source>
        <dbReference type="Proteomes" id="UP000294668"/>
    </source>
</evidence>
<keyword evidence="1" id="KW-1133">Transmembrane helix</keyword>
<reference evidence="3" key="3">
    <citation type="submission" date="2019-02" db="EMBL/GenBank/DDBJ databases">
        <authorList>
            <person name="Buron G."/>
            <person name="Chaylann A."/>
            <person name="Dolejs I."/>
            <person name="Forster J."/>
            <person name="Miks M.H."/>
        </authorList>
    </citation>
    <scope>NUCLEOTIDE SEQUENCE</scope>
    <source>
        <strain evidence="3">DSM 10551</strain>
    </source>
</reference>
<dbReference type="OrthoDB" id="2327309at2"/>
<accession>A0A224VB92</accession>
<dbReference type="RefSeq" id="WP_057961558.1">
    <property type="nucleotide sequence ID" value="NZ_BAAAXO010000025.1"/>
</dbReference>
<evidence type="ECO:0000313" key="4">
    <source>
        <dbReference type="Proteomes" id="UP000214739"/>
    </source>
</evidence>
<organism evidence="2 4">
    <name type="scientific">Lentilactobacillus parakefiri</name>
    <dbReference type="NCBI Taxonomy" id="152332"/>
    <lineage>
        <taxon>Bacteria</taxon>
        <taxon>Bacillati</taxon>
        <taxon>Bacillota</taxon>
        <taxon>Bacilli</taxon>
        <taxon>Lactobacillales</taxon>
        <taxon>Lactobacillaceae</taxon>
        <taxon>Lentilactobacillus</taxon>
    </lineage>
</organism>
<evidence type="ECO:0008006" key="6">
    <source>
        <dbReference type="Google" id="ProtNLM"/>
    </source>
</evidence>
<dbReference type="Proteomes" id="UP000214739">
    <property type="component" value="Unassembled WGS sequence"/>
</dbReference>
<dbReference type="AlphaFoldDB" id="A0A224VB92"/>
<evidence type="ECO:0000313" key="3">
    <source>
        <dbReference type="EMBL" id="TDG93445.1"/>
    </source>
</evidence>
<proteinExistence type="predicted"/>
<evidence type="ECO:0000313" key="2">
    <source>
        <dbReference type="EMBL" id="GAW71049.1"/>
    </source>
</evidence>
<comment type="caution">
    <text evidence="2">The sequence shown here is derived from an EMBL/GenBank/DDBJ whole genome shotgun (WGS) entry which is preliminary data.</text>
</comment>
<keyword evidence="1" id="KW-0472">Membrane</keyword>
<keyword evidence="5" id="KW-1185">Reference proteome</keyword>
<gene>
    <name evidence="3" type="ORF">C5L28_000356</name>
    <name evidence="2" type="ORF">LPKJCM_00120</name>
</gene>
<dbReference type="Proteomes" id="UP000294668">
    <property type="component" value="Unassembled WGS sequence"/>
</dbReference>
<name>A0A224VB92_9LACO</name>
<dbReference type="EMBL" id="BDGB01000008">
    <property type="protein sequence ID" value="GAW71049.1"/>
    <property type="molecule type" value="Genomic_DNA"/>
</dbReference>